<feature type="binding site" evidence="5">
    <location>
        <position position="227"/>
    </location>
    <ligand>
        <name>(2E)-4-hydroxy-3-methylbut-2-enyl diphosphate</name>
        <dbReference type="ChEBI" id="CHEBI:128753"/>
    </ligand>
</feature>
<feature type="binding site" evidence="5">
    <location>
        <position position="14"/>
    </location>
    <ligand>
        <name>[4Fe-4S] cluster</name>
        <dbReference type="ChEBI" id="CHEBI:49883"/>
    </ligand>
</feature>
<feature type="binding site" evidence="5">
    <location>
        <position position="228"/>
    </location>
    <ligand>
        <name>dimethylallyl diphosphate</name>
        <dbReference type="ChEBI" id="CHEBI:57623"/>
    </ligand>
</feature>
<evidence type="ECO:0000313" key="6">
    <source>
        <dbReference type="EMBL" id="SCZ76774.1"/>
    </source>
</evidence>
<dbReference type="UniPathway" id="UPA00059">
    <property type="reaction ID" value="UER00105"/>
</dbReference>
<evidence type="ECO:0000256" key="2">
    <source>
        <dbReference type="ARBA" id="ARBA00022723"/>
    </source>
</evidence>
<feature type="binding site" evidence="5">
    <location>
        <position position="74"/>
    </location>
    <ligand>
        <name>(2E)-4-hydroxy-3-methylbut-2-enyl diphosphate</name>
        <dbReference type="ChEBI" id="CHEBI:128753"/>
    </ligand>
</feature>
<feature type="binding site" evidence="5">
    <location>
        <position position="171"/>
    </location>
    <ligand>
        <name>(2E)-4-hydroxy-3-methylbut-2-enyl diphosphate</name>
        <dbReference type="ChEBI" id="CHEBI:128753"/>
    </ligand>
</feature>
<sequence>MAMNIRIASASGFCFGVKRALDLTLEAKNAPGGAVTYGELIHNRDVVRKLESEGVSVIDSLKDGAGKTVVIRSHGVPKSFHDEAEALGIKTVDGTCPFVKKIHRLVDGFSRDGSPVMIVGTATHPEVIGIAGWCHGPVYVVDSLETLEAWETQHLSADGHFNQPLILVAQTTIRLALWTSIYKRLSEHTAHLVAHNTICKATSERQTSAETLSAEVDCMLVVGGPHSSNTKKLYEICKKNCEKTYFIESAADLQMINLLNCDNIGITAGASTPDWVIDDILNQLKKISNS</sequence>
<dbReference type="GO" id="GO:0050992">
    <property type="term" value="P:dimethylallyl diphosphate biosynthetic process"/>
    <property type="evidence" value="ECO:0007669"/>
    <property type="project" value="UniProtKB-UniRule"/>
</dbReference>
<dbReference type="PANTHER" id="PTHR30426">
    <property type="entry name" value="4-HYDROXY-3-METHYLBUT-2-ENYL DIPHOSPHATE REDUCTASE"/>
    <property type="match status" value="1"/>
</dbReference>
<comment type="catalytic activity">
    <reaction evidence="5">
        <text>dimethylallyl diphosphate + 2 oxidized [2Fe-2S]-[ferredoxin] + H2O = (2E)-4-hydroxy-3-methylbut-2-enyl diphosphate + 2 reduced [2Fe-2S]-[ferredoxin] + 2 H(+)</text>
        <dbReference type="Rhea" id="RHEA:24825"/>
        <dbReference type="Rhea" id="RHEA-COMP:10000"/>
        <dbReference type="Rhea" id="RHEA-COMP:10001"/>
        <dbReference type="ChEBI" id="CHEBI:15377"/>
        <dbReference type="ChEBI" id="CHEBI:15378"/>
        <dbReference type="ChEBI" id="CHEBI:33737"/>
        <dbReference type="ChEBI" id="CHEBI:33738"/>
        <dbReference type="ChEBI" id="CHEBI:57623"/>
        <dbReference type="ChEBI" id="CHEBI:128753"/>
        <dbReference type="EC" id="1.17.7.4"/>
    </reaction>
</comment>
<dbReference type="GO" id="GO:0019288">
    <property type="term" value="P:isopentenyl diphosphate biosynthetic process, methylerythritol 4-phosphate pathway"/>
    <property type="evidence" value="ECO:0007669"/>
    <property type="project" value="UniProtKB-UniRule"/>
</dbReference>
<feature type="binding site" evidence="5">
    <location>
        <position position="124"/>
    </location>
    <ligand>
        <name>(2E)-4-hydroxy-3-methylbut-2-enyl diphosphate</name>
        <dbReference type="ChEBI" id="CHEBI:128753"/>
    </ligand>
</feature>
<feature type="binding site" evidence="5">
    <location>
        <position position="42"/>
    </location>
    <ligand>
        <name>dimethylallyl diphosphate</name>
        <dbReference type="ChEBI" id="CHEBI:57623"/>
    </ligand>
</feature>
<dbReference type="GO" id="GO:0051745">
    <property type="term" value="F:4-hydroxy-3-methylbut-2-enyl diphosphate reductase activity"/>
    <property type="evidence" value="ECO:0007669"/>
    <property type="project" value="UniProtKB-UniRule"/>
</dbReference>
<dbReference type="Proteomes" id="UP000199208">
    <property type="component" value="Unassembled WGS sequence"/>
</dbReference>
<comment type="cofactor">
    <cofactor evidence="5">
        <name>[4Fe-4S] cluster</name>
        <dbReference type="ChEBI" id="CHEBI:49883"/>
    </cofactor>
    <text evidence="5">Binds 1 [4Fe-4S] cluster per subunit.</text>
</comment>
<dbReference type="UniPathway" id="UPA00056">
    <property type="reaction ID" value="UER00097"/>
</dbReference>
<feature type="binding site" evidence="5">
    <location>
        <position position="42"/>
    </location>
    <ligand>
        <name>isopentenyl diphosphate</name>
        <dbReference type="ChEBI" id="CHEBI:128769"/>
    </ligand>
</feature>
<comment type="catalytic activity">
    <reaction evidence="5">
        <text>isopentenyl diphosphate + 2 oxidized [2Fe-2S]-[ferredoxin] + H2O = (2E)-4-hydroxy-3-methylbut-2-enyl diphosphate + 2 reduced [2Fe-2S]-[ferredoxin] + 2 H(+)</text>
        <dbReference type="Rhea" id="RHEA:24488"/>
        <dbReference type="Rhea" id="RHEA-COMP:10000"/>
        <dbReference type="Rhea" id="RHEA-COMP:10001"/>
        <dbReference type="ChEBI" id="CHEBI:15377"/>
        <dbReference type="ChEBI" id="CHEBI:15378"/>
        <dbReference type="ChEBI" id="CHEBI:33737"/>
        <dbReference type="ChEBI" id="CHEBI:33738"/>
        <dbReference type="ChEBI" id="CHEBI:128753"/>
        <dbReference type="ChEBI" id="CHEBI:128769"/>
        <dbReference type="EC" id="1.17.7.4"/>
    </reaction>
</comment>
<feature type="binding site" evidence="5">
    <location>
        <position position="74"/>
    </location>
    <ligand>
        <name>dimethylallyl diphosphate</name>
        <dbReference type="ChEBI" id="CHEBI:57623"/>
    </ligand>
</feature>
<feature type="binding site" evidence="5">
    <location>
        <position position="228"/>
    </location>
    <ligand>
        <name>isopentenyl diphosphate</name>
        <dbReference type="ChEBI" id="CHEBI:128769"/>
    </ligand>
</feature>
<dbReference type="PANTHER" id="PTHR30426:SF0">
    <property type="entry name" value="4-HYDROXY-3-METHYLBUT-2-ENYL DIPHOSPHATE REDUCTASE"/>
    <property type="match status" value="1"/>
</dbReference>
<dbReference type="GO" id="GO:0016114">
    <property type="term" value="P:terpenoid biosynthetic process"/>
    <property type="evidence" value="ECO:0007669"/>
    <property type="project" value="UniProtKB-UniRule"/>
</dbReference>
<dbReference type="Pfam" id="PF02401">
    <property type="entry name" value="LYTB"/>
    <property type="match status" value="1"/>
</dbReference>
<dbReference type="GO" id="GO:0046872">
    <property type="term" value="F:metal ion binding"/>
    <property type="evidence" value="ECO:0007669"/>
    <property type="project" value="UniProtKB-KW"/>
</dbReference>
<evidence type="ECO:0000256" key="3">
    <source>
        <dbReference type="ARBA" id="ARBA00023004"/>
    </source>
</evidence>
<evidence type="ECO:0000256" key="5">
    <source>
        <dbReference type="HAMAP-Rule" id="MF_00191"/>
    </source>
</evidence>
<gene>
    <name evidence="5" type="primary">ispH</name>
    <name evidence="6" type="ORF">SAMN03080599_00402</name>
</gene>
<feature type="binding site" evidence="5">
    <location>
        <position position="42"/>
    </location>
    <ligand>
        <name>(2E)-4-hydroxy-3-methylbut-2-enyl diphosphate</name>
        <dbReference type="ChEBI" id="CHEBI:128753"/>
    </ligand>
</feature>
<feature type="active site" description="Proton donor" evidence="5">
    <location>
        <position position="126"/>
    </location>
</feature>
<comment type="function">
    <text evidence="5">Catalyzes the conversion of 1-hydroxy-2-methyl-2-(E)-butenyl 4-diphosphate (HMBPP) into a mixture of isopentenyl diphosphate (IPP) and dimethylallyl diphosphate (DMAPP). Acts in the terminal step of the DOXP/MEP pathway for isoprenoid precursor biosynthesis.</text>
</comment>
<dbReference type="NCBIfam" id="TIGR00216">
    <property type="entry name" value="ispH_lytB"/>
    <property type="match status" value="1"/>
</dbReference>
<feature type="binding site" evidence="5">
    <location>
        <position position="74"/>
    </location>
    <ligand>
        <name>isopentenyl diphosphate</name>
        <dbReference type="ChEBI" id="CHEBI:128769"/>
    </ligand>
</feature>
<feature type="binding site" evidence="5">
    <location>
        <position position="229"/>
    </location>
    <ligand>
        <name>isopentenyl diphosphate</name>
        <dbReference type="ChEBI" id="CHEBI:128769"/>
    </ligand>
</feature>
<feature type="binding site" evidence="5">
    <location>
        <position position="124"/>
    </location>
    <ligand>
        <name>isopentenyl diphosphate</name>
        <dbReference type="ChEBI" id="CHEBI:128769"/>
    </ligand>
</feature>
<reference evidence="6 7" key="1">
    <citation type="submission" date="2016-10" db="EMBL/GenBank/DDBJ databases">
        <authorList>
            <person name="de Groot N.N."/>
        </authorList>
    </citation>
    <scope>NUCLEOTIDE SEQUENCE [LARGE SCALE GENOMIC DNA]</scope>
    <source>
        <strain evidence="6 7">DSM 2784</strain>
    </source>
</reference>
<keyword evidence="7" id="KW-1185">Reference proteome</keyword>
<dbReference type="EMBL" id="FMWL01000002">
    <property type="protein sequence ID" value="SCZ76774.1"/>
    <property type="molecule type" value="Genomic_DNA"/>
</dbReference>
<dbReference type="EC" id="1.17.7.4" evidence="5"/>
<accession>A0A1G5RRU2</accession>
<dbReference type="CDD" id="cd13944">
    <property type="entry name" value="lytB_ispH"/>
    <property type="match status" value="1"/>
</dbReference>
<evidence type="ECO:0000256" key="4">
    <source>
        <dbReference type="ARBA" id="ARBA00023014"/>
    </source>
</evidence>
<feature type="binding site" evidence="5">
    <location>
        <position position="271"/>
    </location>
    <ligand>
        <name>dimethylallyl diphosphate</name>
        <dbReference type="ChEBI" id="CHEBI:57623"/>
    </ligand>
</feature>
<feature type="binding site" evidence="5">
    <location>
        <position position="227"/>
    </location>
    <ligand>
        <name>isopentenyl diphosphate</name>
        <dbReference type="ChEBI" id="CHEBI:128769"/>
    </ligand>
</feature>
<protein>
    <recommendedName>
        <fullName evidence="5">4-hydroxy-3-methylbut-2-enyl diphosphate reductase</fullName>
        <shortName evidence="5">HMBPP reductase</shortName>
        <ecNumber evidence="5">1.17.7.4</ecNumber>
    </recommendedName>
</protein>
<evidence type="ECO:0000313" key="7">
    <source>
        <dbReference type="Proteomes" id="UP000199208"/>
    </source>
</evidence>
<dbReference type="AlphaFoldDB" id="A0A1G5RRU2"/>
<feature type="binding site" evidence="5">
    <location>
        <position position="229"/>
    </location>
    <ligand>
        <name>dimethylallyl diphosphate</name>
        <dbReference type="ChEBI" id="CHEBI:57623"/>
    </ligand>
</feature>
<dbReference type="GO" id="GO:0051539">
    <property type="term" value="F:4 iron, 4 sulfur cluster binding"/>
    <property type="evidence" value="ECO:0007669"/>
    <property type="project" value="UniProtKB-UniRule"/>
</dbReference>
<feature type="binding site" evidence="5">
    <location>
        <position position="96"/>
    </location>
    <ligand>
        <name>[4Fe-4S] cluster</name>
        <dbReference type="ChEBI" id="CHEBI:49883"/>
    </ligand>
</feature>
<keyword evidence="5" id="KW-0414">Isoprene biosynthesis</keyword>
<dbReference type="OrthoDB" id="9777362at2"/>
<keyword evidence="2 5" id="KW-0479">Metal-binding</keyword>
<dbReference type="Gene3D" id="3.40.50.11270">
    <property type="match status" value="1"/>
</dbReference>
<comment type="pathway">
    <text evidence="5">Isoprenoid biosynthesis; dimethylallyl diphosphate biosynthesis; dimethylallyl diphosphate from (2E)-4-hydroxy-3-methylbutenyl diphosphate: step 1/1.</text>
</comment>
<feature type="binding site" evidence="5">
    <location>
        <position position="199"/>
    </location>
    <ligand>
        <name>[4Fe-4S] cluster</name>
        <dbReference type="ChEBI" id="CHEBI:49883"/>
    </ligand>
</feature>
<feature type="binding site" evidence="5">
    <location>
        <position position="228"/>
    </location>
    <ligand>
        <name>(2E)-4-hydroxy-3-methylbut-2-enyl diphosphate</name>
        <dbReference type="ChEBI" id="CHEBI:128753"/>
    </ligand>
</feature>
<dbReference type="Gene3D" id="3.40.1010.20">
    <property type="entry name" value="4-hydroxy-3-methylbut-2-enyl diphosphate reductase, catalytic domain"/>
    <property type="match status" value="2"/>
</dbReference>
<proteinExistence type="inferred from homology"/>
<feature type="binding site" evidence="5">
    <location>
        <position position="124"/>
    </location>
    <ligand>
        <name>dimethylallyl diphosphate</name>
        <dbReference type="ChEBI" id="CHEBI:57623"/>
    </ligand>
</feature>
<keyword evidence="1 5" id="KW-0004">4Fe-4S</keyword>
<dbReference type="HAMAP" id="MF_00191">
    <property type="entry name" value="IspH"/>
    <property type="match status" value="1"/>
</dbReference>
<feature type="binding site" evidence="5">
    <location>
        <position position="227"/>
    </location>
    <ligand>
        <name>dimethylallyl diphosphate</name>
        <dbReference type="ChEBI" id="CHEBI:57623"/>
    </ligand>
</feature>
<dbReference type="InterPro" id="IPR003451">
    <property type="entry name" value="LytB/IspH"/>
</dbReference>
<comment type="similarity">
    <text evidence="5">Belongs to the IspH family.</text>
</comment>
<dbReference type="STRING" id="1120920.SAMN03080599_00402"/>
<keyword evidence="3 5" id="KW-0408">Iron</keyword>
<feature type="binding site" evidence="5">
    <location>
        <position position="229"/>
    </location>
    <ligand>
        <name>(2E)-4-hydroxy-3-methylbut-2-enyl diphosphate</name>
        <dbReference type="ChEBI" id="CHEBI:128753"/>
    </ligand>
</feature>
<evidence type="ECO:0000256" key="1">
    <source>
        <dbReference type="ARBA" id="ARBA00022485"/>
    </source>
</evidence>
<feature type="binding site" evidence="5">
    <location>
        <position position="271"/>
    </location>
    <ligand>
        <name>(2E)-4-hydroxy-3-methylbut-2-enyl diphosphate</name>
        <dbReference type="ChEBI" id="CHEBI:128753"/>
    </ligand>
</feature>
<keyword evidence="4 5" id="KW-0411">Iron-sulfur</keyword>
<comment type="pathway">
    <text evidence="5">Isoprenoid biosynthesis; isopentenyl diphosphate biosynthesis via DXP pathway; isopentenyl diphosphate from 1-deoxy-D-xylulose 5-phosphate: step 6/6.</text>
</comment>
<name>A0A1G5RRU2_9FIRM</name>
<organism evidence="6 7">
    <name type="scientific">Acidaminobacter hydrogenoformans DSM 2784</name>
    <dbReference type="NCBI Taxonomy" id="1120920"/>
    <lineage>
        <taxon>Bacteria</taxon>
        <taxon>Bacillati</taxon>
        <taxon>Bacillota</taxon>
        <taxon>Clostridia</taxon>
        <taxon>Peptostreptococcales</taxon>
        <taxon>Acidaminobacteraceae</taxon>
        <taxon>Acidaminobacter</taxon>
    </lineage>
</organism>
<feature type="binding site" evidence="5">
    <location>
        <position position="271"/>
    </location>
    <ligand>
        <name>isopentenyl diphosphate</name>
        <dbReference type="ChEBI" id="CHEBI:128769"/>
    </ligand>
</feature>
<keyword evidence="5" id="KW-0560">Oxidoreductase</keyword>